<feature type="transmembrane region" description="Helical" evidence="7">
    <location>
        <begin position="67"/>
        <end position="91"/>
    </location>
</feature>
<evidence type="ECO:0000313" key="9">
    <source>
        <dbReference type="EMBL" id="TDQ42028.1"/>
    </source>
</evidence>
<feature type="transmembrane region" description="Helical" evidence="7">
    <location>
        <begin position="247"/>
        <end position="266"/>
    </location>
</feature>
<evidence type="ECO:0000256" key="7">
    <source>
        <dbReference type="SAM" id="Phobius"/>
    </source>
</evidence>
<evidence type="ECO:0000256" key="3">
    <source>
        <dbReference type="ARBA" id="ARBA00022475"/>
    </source>
</evidence>
<dbReference type="GO" id="GO:0005886">
    <property type="term" value="C:plasma membrane"/>
    <property type="evidence" value="ECO:0007669"/>
    <property type="project" value="UniProtKB-SubCell"/>
</dbReference>
<comment type="subcellular location">
    <subcellularLocation>
        <location evidence="1">Cell membrane</location>
        <topology evidence="1">Multi-pass membrane protein</topology>
    </subcellularLocation>
</comment>
<feature type="transmembrane region" description="Helical" evidence="7">
    <location>
        <begin position="272"/>
        <end position="292"/>
    </location>
</feature>
<evidence type="ECO:0000256" key="4">
    <source>
        <dbReference type="ARBA" id="ARBA00022692"/>
    </source>
</evidence>
<comment type="caution">
    <text evidence="9">The sequence shown here is derived from an EMBL/GenBank/DDBJ whole genome shotgun (WGS) entry which is preliminary data.</text>
</comment>
<dbReference type="InterPro" id="IPR037185">
    <property type="entry name" value="EmrE-like"/>
</dbReference>
<organism evidence="9 10">
    <name type="scientific">Aureibacillus halotolerans</name>
    <dbReference type="NCBI Taxonomy" id="1508390"/>
    <lineage>
        <taxon>Bacteria</taxon>
        <taxon>Bacillati</taxon>
        <taxon>Bacillota</taxon>
        <taxon>Bacilli</taxon>
        <taxon>Bacillales</taxon>
        <taxon>Bacillaceae</taxon>
        <taxon>Aureibacillus</taxon>
    </lineage>
</organism>
<evidence type="ECO:0000256" key="5">
    <source>
        <dbReference type="ARBA" id="ARBA00022989"/>
    </source>
</evidence>
<sequence length="310" mass="33483">MKASWHVYIIVLAATLFWGFNVPVLKIVVSSFAPLPINALRIFVAGLMLLALCFFSGQLRRLKKSEVLSIVGAGVVGIMGHHFFLALGLASTTGMNSGLILGLVPLATALSAALLLRQTFNFIRIFGVLLGFFGVTAVILFGNGHFTGLVQGDIYILFAVFAQAVGFIFVFKASKTVAPLLLTAYSILIGSLALLLIAFVTEPSGFATMTTGTPVEWACFFLSSIFATALGQYMYNQAIPKLGAAETAIFTNFTPFFALIGSWLILDEAVSWRHWIGFVAIVIGVFLGSGAYEQWRKTKRSKGMDKRVAS</sequence>
<comment type="similarity">
    <text evidence="2">Belongs to the EamA transporter family.</text>
</comment>
<feature type="transmembrane region" description="Helical" evidence="7">
    <location>
        <begin position="7"/>
        <end position="29"/>
    </location>
</feature>
<evidence type="ECO:0000256" key="1">
    <source>
        <dbReference type="ARBA" id="ARBA00004651"/>
    </source>
</evidence>
<accession>A0A4R6U699</accession>
<evidence type="ECO:0000256" key="2">
    <source>
        <dbReference type="ARBA" id="ARBA00007362"/>
    </source>
</evidence>
<feature type="domain" description="EamA" evidence="8">
    <location>
        <begin position="152"/>
        <end position="287"/>
    </location>
</feature>
<feature type="transmembrane region" description="Helical" evidence="7">
    <location>
        <begin position="178"/>
        <end position="200"/>
    </location>
</feature>
<feature type="transmembrane region" description="Helical" evidence="7">
    <location>
        <begin position="35"/>
        <end position="55"/>
    </location>
</feature>
<dbReference type="InterPro" id="IPR000620">
    <property type="entry name" value="EamA_dom"/>
</dbReference>
<dbReference type="AlphaFoldDB" id="A0A4R6U699"/>
<proteinExistence type="inferred from homology"/>
<keyword evidence="10" id="KW-1185">Reference proteome</keyword>
<dbReference type="Proteomes" id="UP000295632">
    <property type="component" value="Unassembled WGS sequence"/>
</dbReference>
<feature type="transmembrane region" description="Helical" evidence="7">
    <location>
        <begin position="97"/>
        <end position="116"/>
    </location>
</feature>
<feature type="transmembrane region" description="Helical" evidence="7">
    <location>
        <begin position="154"/>
        <end position="171"/>
    </location>
</feature>
<evidence type="ECO:0000259" key="8">
    <source>
        <dbReference type="Pfam" id="PF00892"/>
    </source>
</evidence>
<gene>
    <name evidence="9" type="ORF">EV213_10256</name>
</gene>
<dbReference type="PANTHER" id="PTHR32322">
    <property type="entry name" value="INNER MEMBRANE TRANSPORTER"/>
    <property type="match status" value="1"/>
</dbReference>
<dbReference type="Pfam" id="PF00892">
    <property type="entry name" value="EamA"/>
    <property type="match status" value="2"/>
</dbReference>
<reference evidence="9 10" key="1">
    <citation type="submission" date="2019-03" db="EMBL/GenBank/DDBJ databases">
        <title>Genomic Encyclopedia of Type Strains, Phase IV (KMG-IV): sequencing the most valuable type-strain genomes for metagenomic binning, comparative biology and taxonomic classification.</title>
        <authorList>
            <person name="Goeker M."/>
        </authorList>
    </citation>
    <scope>NUCLEOTIDE SEQUENCE [LARGE SCALE GENOMIC DNA]</scope>
    <source>
        <strain evidence="9 10">DSM 28697</strain>
    </source>
</reference>
<feature type="transmembrane region" description="Helical" evidence="7">
    <location>
        <begin position="123"/>
        <end position="142"/>
    </location>
</feature>
<dbReference type="EMBL" id="SNYJ01000002">
    <property type="protein sequence ID" value="TDQ42028.1"/>
    <property type="molecule type" value="Genomic_DNA"/>
</dbReference>
<name>A0A4R6U699_9BACI</name>
<evidence type="ECO:0000313" key="10">
    <source>
        <dbReference type="Proteomes" id="UP000295632"/>
    </source>
</evidence>
<keyword evidence="4 7" id="KW-0812">Transmembrane</keyword>
<dbReference type="InterPro" id="IPR050638">
    <property type="entry name" value="AA-Vitamin_Transporters"/>
</dbReference>
<dbReference type="PANTHER" id="PTHR32322:SF18">
    <property type="entry name" value="S-ADENOSYLMETHIONINE_S-ADENOSYLHOMOCYSTEINE TRANSPORTER"/>
    <property type="match status" value="1"/>
</dbReference>
<keyword evidence="6 7" id="KW-0472">Membrane</keyword>
<feature type="transmembrane region" description="Helical" evidence="7">
    <location>
        <begin position="215"/>
        <end position="235"/>
    </location>
</feature>
<keyword evidence="3" id="KW-1003">Cell membrane</keyword>
<feature type="domain" description="EamA" evidence="8">
    <location>
        <begin position="8"/>
        <end position="139"/>
    </location>
</feature>
<protein>
    <submittedName>
        <fullName evidence="9">Threonine/homoserine efflux transporter RhtA</fullName>
    </submittedName>
</protein>
<keyword evidence="5 7" id="KW-1133">Transmembrane helix</keyword>
<dbReference type="SUPFAM" id="SSF103481">
    <property type="entry name" value="Multidrug resistance efflux transporter EmrE"/>
    <property type="match status" value="2"/>
</dbReference>
<dbReference type="RefSeq" id="WP_166639134.1">
    <property type="nucleotide sequence ID" value="NZ_SNYJ01000002.1"/>
</dbReference>
<evidence type="ECO:0000256" key="6">
    <source>
        <dbReference type="ARBA" id="ARBA00023136"/>
    </source>
</evidence>